<evidence type="ECO:0000313" key="2">
    <source>
        <dbReference type="Proteomes" id="UP000027439"/>
    </source>
</evidence>
<reference evidence="1 2" key="1">
    <citation type="submission" date="2014-03" db="EMBL/GenBank/DDBJ databases">
        <title>Draft Genome Sequences of Four Burkholderia Strains.</title>
        <authorList>
            <person name="Liu X.Y."/>
            <person name="Li C.X."/>
            <person name="Xu J.H."/>
        </authorList>
    </citation>
    <scope>NUCLEOTIDE SEQUENCE [LARGE SCALE GENOMIC DNA]</scope>
    <source>
        <strain evidence="1 2">R27</strain>
    </source>
</reference>
<protein>
    <submittedName>
        <fullName evidence="1">Uncharacterized protein</fullName>
    </submittedName>
</protein>
<dbReference type="EMBL" id="JFHE01000004">
    <property type="protein sequence ID" value="KDR36326.1"/>
    <property type="molecule type" value="Genomic_DNA"/>
</dbReference>
<comment type="caution">
    <text evidence="1">The sequence shown here is derived from an EMBL/GenBank/DDBJ whole genome shotgun (WGS) entry which is preliminary data.</text>
</comment>
<evidence type="ECO:0000313" key="1">
    <source>
        <dbReference type="EMBL" id="KDR36326.1"/>
    </source>
</evidence>
<gene>
    <name evidence="1" type="ORF">BG57_20715</name>
</gene>
<sequence length="64" mass="6807">MHFTANVNGSFDLFASSFGSSRSSSGTGGGSQYPLHLALRFPRALCCSRIGRRLALNQRASASQ</sequence>
<dbReference type="STRING" id="1071679.BG57_20715"/>
<name>A0A069PG82_9BURK</name>
<dbReference type="AlphaFoldDB" id="A0A069PG82"/>
<accession>A0A069PG82</accession>
<dbReference type="Proteomes" id="UP000027439">
    <property type="component" value="Unassembled WGS sequence"/>
</dbReference>
<proteinExistence type="predicted"/>
<organism evidence="1 2">
    <name type="scientific">Caballeronia grimmiae</name>
    <dbReference type="NCBI Taxonomy" id="1071679"/>
    <lineage>
        <taxon>Bacteria</taxon>
        <taxon>Pseudomonadati</taxon>
        <taxon>Pseudomonadota</taxon>
        <taxon>Betaproteobacteria</taxon>
        <taxon>Burkholderiales</taxon>
        <taxon>Burkholderiaceae</taxon>
        <taxon>Caballeronia</taxon>
    </lineage>
</organism>